<dbReference type="InterPro" id="IPR050148">
    <property type="entry name" value="Terpene_synthase-like"/>
</dbReference>
<keyword evidence="1" id="KW-0479">Metal-binding</keyword>
<feature type="domain" description="Terpene synthase metal-binding" evidence="3">
    <location>
        <begin position="207"/>
        <end position="283"/>
    </location>
</feature>
<dbReference type="GO" id="GO:0016114">
    <property type="term" value="P:terpenoid biosynthetic process"/>
    <property type="evidence" value="ECO:0007669"/>
    <property type="project" value="InterPro"/>
</dbReference>
<sequence>MASIKNERVRKFILDAGCSSDLAMKIDLVDTLERTGVAYHYGQEIEELLHGMHSEENVFGDNLCVTAMRFYLLRKHGYNISPDVFLKFKDDQGNFPSNDVNSLLALYNAAYLRIRGEEMLDDVVTFTKNRLQSMVEHLEPWLAEEVLCTLETPHFRRVERVETRRYIAVYEKKATRDEDILEFAKFDFNILQTLYCEELKALTIWWKDLKSQENPQFARDRIVEVHFWILGVLYEPQYSYSRIMLTKLVLFMSLLGDLYDNYSTTEESNIFTAAMHRYSMCDGMDSPTTQFA</sequence>
<dbReference type="AlphaFoldDB" id="R7WA41"/>
<dbReference type="GO" id="GO:0000287">
    <property type="term" value="F:magnesium ion binding"/>
    <property type="evidence" value="ECO:0007669"/>
    <property type="project" value="InterPro"/>
</dbReference>
<reference evidence="4" key="1">
    <citation type="submission" date="2015-06" db="UniProtKB">
        <authorList>
            <consortium name="EnsemblPlants"/>
        </authorList>
    </citation>
    <scope>IDENTIFICATION</scope>
</reference>
<evidence type="ECO:0000259" key="2">
    <source>
        <dbReference type="Pfam" id="PF01397"/>
    </source>
</evidence>
<evidence type="ECO:0000259" key="3">
    <source>
        <dbReference type="Pfam" id="PF03936"/>
    </source>
</evidence>
<organism evidence="4">
    <name type="scientific">Aegilops tauschii</name>
    <name type="common">Tausch's goatgrass</name>
    <name type="synonym">Aegilops squarrosa</name>
    <dbReference type="NCBI Taxonomy" id="37682"/>
    <lineage>
        <taxon>Eukaryota</taxon>
        <taxon>Viridiplantae</taxon>
        <taxon>Streptophyta</taxon>
        <taxon>Embryophyta</taxon>
        <taxon>Tracheophyta</taxon>
        <taxon>Spermatophyta</taxon>
        <taxon>Magnoliopsida</taxon>
        <taxon>Liliopsida</taxon>
        <taxon>Poales</taxon>
        <taxon>Poaceae</taxon>
        <taxon>BOP clade</taxon>
        <taxon>Pooideae</taxon>
        <taxon>Triticodae</taxon>
        <taxon>Triticeae</taxon>
        <taxon>Triticinae</taxon>
        <taxon>Aegilops</taxon>
    </lineage>
</organism>
<dbReference type="Gene3D" id="1.10.600.10">
    <property type="entry name" value="Farnesyl Diphosphate Synthase"/>
    <property type="match status" value="1"/>
</dbReference>
<dbReference type="SUPFAM" id="SSF48576">
    <property type="entry name" value="Terpenoid synthases"/>
    <property type="match status" value="1"/>
</dbReference>
<protein>
    <submittedName>
        <fullName evidence="4">(+)-delta-cadinene synthase isozyme C2</fullName>
    </submittedName>
</protein>
<proteinExistence type="predicted"/>
<feature type="domain" description="Terpene synthase N-terminal" evidence="2">
    <location>
        <begin position="6"/>
        <end position="149"/>
    </location>
</feature>
<accession>R7WA41</accession>
<evidence type="ECO:0000313" key="4">
    <source>
        <dbReference type="EnsemblPlants" id="EMT19172"/>
    </source>
</evidence>
<dbReference type="InterPro" id="IPR008949">
    <property type="entry name" value="Isoprenoid_synthase_dom_sf"/>
</dbReference>
<dbReference type="PANTHER" id="PTHR31225:SF158">
    <property type="entry name" value="(E)-BETA-CARYOPHYLLENE SYNTHASE"/>
    <property type="match status" value="1"/>
</dbReference>
<dbReference type="InterPro" id="IPR036965">
    <property type="entry name" value="Terpene_synth_N_sf"/>
</dbReference>
<evidence type="ECO:0000256" key="1">
    <source>
        <dbReference type="ARBA" id="ARBA00022723"/>
    </source>
</evidence>
<dbReference type="Gene3D" id="1.50.10.130">
    <property type="entry name" value="Terpene synthase, N-terminal domain"/>
    <property type="match status" value="1"/>
</dbReference>
<dbReference type="InterPro" id="IPR001906">
    <property type="entry name" value="Terpene_synth_N"/>
</dbReference>
<dbReference type="SUPFAM" id="SSF48239">
    <property type="entry name" value="Terpenoid cyclases/Protein prenyltransferases"/>
    <property type="match status" value="1"/>
</dbReference>
<dbReference type="InterPro" id="IPR005630">
    <property type="entry name" value="Terpene_synthase_metal-bd"/>
</dbReference>
<dbReference type="GO" id="GO:0010333">
    <property type="term" value="F:terpene synthase activity"/>
    <property type="evidence" value="ECO:0007669"/>
    <property type="project" value="InterPro"/>
</dbReference>
<name>R7WA41_AEGTA</name>
<dbReference type="Pfam" id="PF01397">
    <property type="entry name" value="Terpene_synth"/>
    <property type="match status" value="1"/>
</dbReference>
<dbReference type="EnsemblPlants" id="EMT19172">
    <property type="protein sequence ID" value="EMT19172"/>
    <property type="gene ID" value="F775_10788"/>
</dbReference>
<dbReference type="PANTHER" id="PTHR31225">
    <property type="entry name" value="OS04G0344100 PROTEIN-RELATED"/>
    <property type="match status" value="1"/>
</dbReference>
<dbReference type="InterPro" id="IPR008930">
    <property type="entry name" value="Terpenoid_cyclase/PrenylTrfase"/>
</dbReference>
<dbReference type="Pfam" id="PF03936">
    <property type="entry name" value="Terpene_synth_C"/>
    <property type="match status" value="1"/>
</dbReference>